<evidence type="ECO:0000313" key="6">
    <source>
        <dbReference type="Proteomes" id="UP000095765"/>
    </source>
</evidence>
<protein>
    <submittedName>
        <fullName evidence="3">Helix-turn-helix domain</fullName>
    </submittedName>
    <submittedName>
        <fullName evidence="4 5">Transcriptional regulator</fullName>
    </submittedName>
</protein>
<evidence type="ECO:0000313" key="3">
    <source>
        <dbReference type="EMBL" id="CUP25902.1"/>
    </source>
</evidence>
<name>A0A174LNZ1_9FIRM</name>
<sequence length="70" mass="8200">MYRYRRLRDLRDDHDMVQKQVAAVLGTSQKQYSRWETGTSEIPAHHLIALARFYGVTTDYLLGLSDKMEP</sequence>
<evidence type="ECO:0000313" key="8">
    <source>
        <dbReference type="Proteomes" id="UP000260828"/>
    </source>
</evidence>
<dbReference type="OrthoDB" id="9812495at2"/>
<dbReference type="RefSeq" id="WP_006876565.1">
    <property type="nucleotide sequence ID" value="NZ_CABIWA010000005.1"/>
</dbReference>
<evidence type="ECO:0000256" key="1">
    <source>
        <dbReference type="ARBA" id="ARBA00023125"/>
    </source>
</evidence>
<reference evidence="5 8" key="4">
    <citation type="submission" date="2018-08" db="EMBL/GenBank/DDBJ databases">
        <title>A genome reference for cultivated species of the human gut microbiota.</title>
        <authorList>
            <person name="Zou Y."/>
            <person name="Xue W."/>
            <person name="Luo G."/>
        </authorList>
    </citation>
    <scope>NUCLEOTIDE SEQUENCE [LARGE SCALE GENOMIC DNA]</scope>
    <source>
        <strain evidence="5 8">TF05-12AC</strain>
    </source>
</reference>
<dbReference type="Proteomes" id="UP000196386">
    <property type="component" value="Unassembled WGS sequence"/>
</dbReference>
<dbReference type="Gene3D" id="1.10.260.40">
    <property type="entry name" value="lambda repressor-like DNA-binding domains"/>
    <property type="match status" value="1"/>
</dbReference>
<organism evidence="3 6">
    <name type="scientific">Anaerotruncus colihominis</name>
    <dbReference type="NCBI Taxonomy" id="169435"/>
    <lineage>
        <taxon>Bacteria</taxon>
        <taxon>Bacillati</taxon>
        <taxon>Bacillota</taxon>
        <taxon>Clostridia</taxon>
        <taxon>Eubacteriales</taxon>
        <taxon>Oscillospiraceae</taxon>
        <taxon>Anaerotruncus</taxon>
    </lineage>
</organism>
<dbReference type="EMBL" id="QVME01000002">
    <property type="protein sequence ID" value="RGE68934.1"/>
    <property type="molecule type" value="Genomic_DNA"/>
</dbReference>
<dbReference type="InterPro" id="IPR001387">
    <property type="entry name" value="Cro/C1-type_HTH"/>
</dbReference>
<dbReference type="PANTHER" id="PTHR46558:SF11">
    <property type="entry name" value="HTH-TYPE TRANSCRIPTIONAL REGULATOR XRE"/>
    <property type="match status" value="1"/>
</dbReference>
<dbReference type="AlphaFoldDB" id="A0A174LNZ1"/>
<dbReference type="EMBL" id="CZBE01000001">
    <property type="protein sequence ID" value="CUP25902.1"/>
    <property type="molecule type" value="Genomic_DNA"/>
</dbReference>
<dbReference type="SMART" id="SM00530">
    <property type="entry name" value="HTH_XRE"/>
    <property type="match status" value="1"/>
</dbReference>
<gene>
    <name evidence="4" type="ORF">B5F11_15940</name>
    <name evidence="5" type="ORF">DXC40_06500</name>
    <name evidence="3" type="ORF">ERS852551_00258</name>
</gene>
<reference evidence="3 6" key="1">
    <citation type="submission" date="2015-09" db="EMBL/GenBank/DDBJ databases">
        <authorList>
            <consortium name="Pathogen Informatics"/>
        </authorList>
    </citation>
    <scope>NUCLEOTIDE SEQUENCE [LARGE SCALE GENOMIC DNA]</scope>
    <source>
        <strain evidence="3 6">2789STDY5834939</strain>
    </source>
</reference>
<dbReference type="GO" id="GO:0003677">
    <property type="term" value="F:DNA binding"/>
    <property type="evidence" value="ECO:0007669"/>
    <property type="project" value="UniProtKB-KW"/>
</dbReference>
<evidence type="ECO:0000259" key="2">
    <source>
        <dbReference type="PROSITE" id="PS50943"/>
    </source>
</evidence>
<reference evidence="4" key="3">
    <citation type="journal article" date="2018" name="BMC Genomics">
        <title>Whole genome sequencing and function prediction of 133 gut anaerobes isolated from chicken caecum in pure cultures.</title>
        <authorList>
            <person name="Medvecky M."/>
            <person name="Cejkova D."/>
            <person name="Polansky O."/>
            <person name="Karasova D."/>
            <person name="Kubasova T."/>
            <person name="Cizek A."/>
            <person name="Rychlik I."/>
        </authorList>
    </citation>
    <scope>NUCLEOTIDE SEQUENCE</scope>
    <source>
        <strain evidence="4">An175</strain>
    </source>
</reference>
<keyword evidence="1" id="KW-0238">DNA-binding</keyword>
<dbReference type="SUPFAM" id="SSF47413">
    <property type="entry name" value="lambda repressor-like DNA-binding domains"/>
    <property type="match status" value="1"/>
</dbReference>
<feature type="domain" description="HTH cro/C1-type" evidence="2">
    <location>
        <begin position="7"/>
        <end position="61"/>
    </location>
</feature>
<dbReference type="EMBL" id="NFKP01000024">
    <property type="protein sequence ID" value="OUP67946.1"/>
    <property type="molecule type" value="Genomic_DNA"/>
</dbReference>
<evidence type="ECO:0000313" key="4">
    <source>
        <dbReference type="EMBL" id="OUP67946.1"/>
    </source>
</evidence>
<evidence type="ECO:0000313" key="5">
    <source>
        <dbReference type="EMBL" id="RGE68934.1"/>
    </source>
</evidence>
<dbReference type="InterPro" id="IPR010982">
    <property type="entry name" value="Lambda_DNA-bd_dom_sf"/>
</dbReference>
<dbReference type="Proteomes" id="UP000260828">
    <property type="component" value="Unassembled WGS sequence"/>
</dbReference>
<dbReference type="PANTHER" id="PTHR46558">
    <property type="entry name" value="TRACRIPTIONAL REGULATORY PROTEIN-RELATED-RELATED"/>
    <property type="match status" value="1"/>
</dbReference>
<accession>A0A174LNZ1</accession>
<dbReference type="GeneID" id="72464176"/>
<dbReference type="Pfam" id="PF01381">
    <property type="entry name" value="HTH_3"/>
    <property type="match status" value="1"/>
</dbReference>
<proteinExistence type="predicted"/>
<evidence type="ECO:0000313" key="7">
    <source>
        <dbReference type="Proteomes" id="UP000196386"/>
    </source>
</evidence>
<dbReference type="CDD" id="cd00093">
    <property type="entry name" value="HTH_XRE"/>
    <property type="match status" value="1"/>
</dbReference>
<dbReference type="PROSITE" id="PS50943">
    <property type="entry name" value="HTH_CROC1"/>
    <property type="match status" value="1"/>
</dbReference>
<dbReference type="Proteomes" id="UP000095765">
    <property type="component" value="Unassembled WGS sequence"/>
</dbReference>
<reference evidence="7" key="2">
    <citation type="submission" date="2017-04" db="EMBL/GenBank/DDBJ databases">
        <title>Function of individual gut microbiota members based on whole genome sequencing of pure cultures obtained from chicken caecum.</title>
        <authorList>
            <person name="Medvecky M."/>
            <person name="Cejkova D."/>
            <person name="Polansky O."/>
            <person name="Karasova D."/>
            <person name="Kubasova T."/>
            <person name="Cizek A."/>
            <person name="Rychlik I."/>
        </authorList>
    </citation>
    <scope>NUCLEOTIDE SEQUENCE [LARGE SCALE GENOMIC DNA]</scope>
    <source>
        <strain evidence="7">An175</strain>
    </source>
</reference>